<organism evidence="2 3">
    <name type="scientific">Friedmanniomyces simplex</name>
    <dbReference type="NCBI Taxonomy" id="329884"/>
    <lineage>
        <taxon>Eukaryota</taxon>
        <taxon>Fungi</taxon>
        <taxon>Dikarya</taxon>
        <taxon>Ascomycota</taxon>
        <taxon>Pezizomycotina</taxon>
        <taxon>Dothideomycetes</taxon>
        <taxon>Dothideomycetidae</taxon>
        <taxon>Mycosphaerellales</taxon>
        <taxon>Teratosphaeriaceae</taxon>
        <taxon>Friedmanniomyces</taxon>
    </lineage>
</organism>
<feature type="region of interest" description="Disordered" evidence="1">
    <location>
        <begin position="1"/>
        <end position="369"/>
    </location>
</feature>
<feature type="compositionally biased region" description="Polar residues" evidence="1">
    <location>
        <begin position="10"/>
        <end position="38"/>
    </location>
</feature>
<accession>A0A4U0WX27</accession>
<evidence type="ECO:0000313" key="3">
    <source>
        <dbReference type="Proteomes" id="UP000309340"/>
    </source>
</evidence>
<dbReference type="Proteomes" id="UP000309340">
    <property type="component" value="Unassembled WGS sequence"/>
</dbReference>
<name>A0A4U0WX27_9PEZI</name>
<feature type="compositionally biased region" description="Basic and acidic residues" evidence="1">
    <location>
        <begin position="246"/>
        <end position="257"/>
    </location>
</feature>
<feature type="compositionally biased region" description="Low complexity" evidence="1">
    <location>
        <begin position="235"/>
        <end position="245"/>
    </location>
</feature>
<dbReference type="AlphaFoldDB" id="A0A4U0WX27"/>
<keyword evidence="3" id="KW-1185">Reference proteome</keyword>
<feature type="compositionally biased region" description="Basic and acidic residues" evidence="1">
    <location>
        <begin position="298"/>
        <end position="351"/>
    </location>
</feature>
<comment type="caution">
    <text evidence="2">The sequence shown here is derived from an EMBL/GenBank/DDBJ whole genome shotgun (WGS) entry which is preliminary data.</text>
</comment>
<evidence type="ECO:0000256" key="1">
    <source>
        <dbReference type="SAM" id="MobiDB-lite"/>
    </source>
</evidence>
<feature type="compositionally biased region" description="Basic and acidic residues" evidence="1">
    <location>
        <begin position="211"/>
        <end position="234"/>
    </location>
</feature>
<dbReference type="EMBL" id="NAJQ01000517">
    <property type="protein sequence ID" value="TKA68314.1"/>
    <property type="molecule type" value="Genomic_DNA"/>
</dbReference>
<sequence length="369" mass="42358">MHPLRRETFGQPSLPQSQFHRPSFSQPGPLSGATPSTVKQEHASGLQSTPGPKPDWAVRVLGQPPHTIQPSQPSPPPTLEREVRPYFSHRAAALGGLNQAGRANPSPPPHSILGHSRTPSLTMQANQPLREQRPVVPTQQAQHSGHGAALHPNPYAQQPVSQPPQPEARNHAHHSHNSSLTSGFPPFHQRVPSHEEVMRQEQQQQHAFAALREREEMERRRRDHQHEFDFRQREAYFAQQRQQQLHQEDDRERERQQRQQPMFARRPPPPPPPPQPLQPPPFNGPAFAQDRPPASLRDQAKREMEAAMRHQEMTVEQRMLQEDAMLREQHERRHFDEQSRRRQQQHEEAFRRQTPLGGGFGHPPPRRGG</sequence>
<feature type="compositionally biased region" description="Pro residues" evidence="1">
    <location>
        <begin position="266"/>
        <end position="283"/>
    </location>
</feature>
<dbReference type="STRING" id="329884.A0A4U0WX27"/>
<protein>
    <submittedName>
        <fullName evidence="2">Uncharacterized protein</fullName>
    </submittedName>
</protein>
<evidence type="ECO:0000313" key="2">
    <source>
        <dbReference type="EMBL" id="TKA68314.1"/>
    </source>
</evidence>
<reference evidence="2 3" key="1">
    <citation type="submission" date="2017-03" db="EMBL/GenBank/DDBJ databases">
        <title>Genomes of endolithic fungi from Antarctica.</title>
        <authorList>
            <person name="Coleine C."/>
            <person name="Masonjones S."/>
            <person name="Stajich J.E."/>
        </authorList>
    </citation>
    <scope>NUCLEOTIDE SEQUENCE [LARGE SCALE GENOMIC DNA]</scope>
    <source>
        <strain evidence="2 3">CCFEE 5184</strain>
    </source>
</reference>
<feature type="compositionally biased region" description="Polar residues" evidence="1">
    <location>
        <begin position="117"/>
        <end position="129"/>
    </location>
</feature>
<proteinExistence type="predicted"/>
<gene>
    <name evidence="2" type="ORF">B0A55_08613</name>
</gene>